<organism evidence="1 2">
    <name type="scientific">Callosobruchus maculatus</name>
    <name type="common">Southern cowpea weevil</name>
    <name type="synonym">Pulse bruchid</name>
    <dbReference type="NCBI Taxonomy" id="64391"/>
    <lineage>
        <taxon>Eukaryota</taxon>
        <taxon>Metazoa</taxon>
        <taxon>Ecdysozoa</taxon>
        <taxon>Arthropoda</taxon>
        <taxon>Hexapoda</taxon>
        <taxon>Insecta</taxon>
        <taxon>Pterygota</taxon>
        <taxon>Neoptera</taxon>
        <taxon>Endopterygota</taxon>
        <taxon>Coleoptera</taxon>
        <taxon>Polyphaga</taxon>
        <taxon>Cucujiformia</taxon>
        <taxon>Chrysomeloidea</taxon>
        <taxon>Chrysomelidae</taxon>
        <taxon>Bruchinae</taxon>
        <taxon>Bruchini</taxon>
        <taxon>Callosobruchus</taxon>
    </lineage>
</organism>
<accession>A0A653BTU5</accession>
<gene>
    <name evidence="1" type="ORF">CALMAC_LOCUS3649</name>
</gene>
<proteinExistence type="predicted"/>
<evidence type="ECO:0000313" key="2">
    <source>
        <dbReference type="Proteomes" id="UP000410492"/>
    </source>
</evidence>
<feature type="non-terminal residue" evidence="1">
    <location>
        <position position="1"/>
    </location>
</feature>
<evidence type="ECO:0000313" key="1">
    <source>
        <dbReference type="EMBL" id="VEN38920.1"/>
    </source>
</evidence>
<dbReference type="Proteomes" id="UP000410492">
    <property type="component" value="Unassembled WGS sequence"/>
</dbReference>
<protein>
    <submittedName>
        <fullName evidence="1">Uncharacterized protein</fullName>
    </submittedName>
</protein>
<sequence>RSIGHKSTHVSSTKIAYKFENPEYLVGTLFMPPSSTRIASNPFRAVMFSAQGTGNIIYRVGKTIRS</sequence>
<dbReference type="OrthoDB" id="6721567at2759"/>
<reference evidence="1 2" key="1">
    <citation type="submission" date="2019-01" db="EMBL/GenBank/DDBJ databases">
        <authorList>
            <person name="Sayadi A."/>
        </authorList>
    </citation>
    <scope>NUCLEOTIDE SEQUENCE [LARGE SCALE GENOMIC DNA]</scope>
</reference>
<keyword evidence="2" id="KW-1185">Reference proteome</keyword>
<name>A0A653BTU5_CALMS</name>
<dbReference type="AlphaFoldDB" id="A0A653BTU5"/>
<dbReference type="EMBL" id="CAACVG010005098">
    <property type="protein sequence ID" value="VEN38920.1"/>
    <property type="molecule type" value="Genomic_DNA"/>
</dbReference>